<dbReference type="InterPro" id="IPR009014">
    <property type="entry name" value="Transketo_C/PFOR_II"/>
</dbReference>
<dbReference type="Gene3D" id="3.40.50.920">
    <property type="match status" value="1"/>
</dbReference>
<evidence type="ECO:0008006" key="2">
    <source>
        <dbReference type="Google" id="ProtNLM"/>
    </source>
</evidence>
<accession>X1K7U1</accession>
<feature type="non-terminal residue" evidence="1">
    <location>
        <position position="136"/>
    </location>
</feature>
<proteinExistence type="predicted"/>
<name>X1K7U1_9ZZZZ</name>
<evidence type="ECO:0000313" key="1">
    <source>
        <dbReference type="EMBL" id="GAI02638.1"/>
    </source>
</evidence>
<dbReference type="AlphaFoldDB" id="X1K7U1"/>
<comment type="caution">
    <text evidence="1">The sequence shown here is derived from an EMBL/GenBank/DDBJ whole genome shotgun (WGS) entry which is preliminary data.</text>
</comment>
<reference evidence="1" key="1">
    <citation type="journal article" date="2014" name="Front. Microbiol.">
        <title>High frequency of phylogenetically diverse reductive dehalogenase-homologous genes in deep subseafloor sedimentary metagenomes.</title>
        <authorList>
            <person name="Kawai M."/>
            <person name="Futagami T."/>
            <person name="Toyoda A."/>
            <person name="Takaki Y."/>
            <person name="Nishi S."/>
            <person name="Hori S."/>
            <person name="Arai W."/>
            <person name="Tsubouchi T."/>
            <person name="Morono Y."/>
            <person name="Uchiyama I."/>
            <person name="Ito T."/>
            <person name="Fujiyama A."/>
            <person name="Inagaki F."/>
            <person name="Takami H."/>
        </authorList>
    </citation>
    <scope>NUCLEOTIDE SEQUENCE</scope>
    <source>
        <strain evidence="1">Expedition CK06-06</strain>
    </source>
</reference>
<sequence>MDEMELDSRDIGIITSGISYQYSKEVMTEASFLKLGMSYPLCKEKIYNFAKKVKKIFVIEEGDRFLENHIRAMGIELEAKPDELLLGELNIEKVESTLLKKKYSKPKEIGKVSPPKMCPGCPHRGIFYILNSLKLS</sequence>
<dbReference type="EMBL" id="BARV01009577">
    <property type="protein sequence ID" value="GAI02638.1"/>
    <property type="molecule type" value="Genomic_DNA"/>
</dbReference>
<dbReference type="SUPFAM" id="SSF52922">
    <property type="entry name" value="TK C-terminal domain-like"/>
    <property type="match status" value="1"/>
</dbReference>
<organism evidence="1">
    <name type="scientific">marine sediment metagenome</name>
    <dbReference type="NCBI Taxonomy" id="412755"/>
    <lineage>
        <taxon>unclassified sequences</taxon>
        <taxon>metagenomes</taxon>
        <taxon>ecological metagenomes</taxon>
    </lineage>
</organism>
<protein>
    <recommendedName>
        <fullName evidence="2">Indolepyruvate ferredoxin oxidoreductase subunit alpha</fullName>
    </recommendedName>
</protein>
<gene>
    <name evidence="1" type="ORF">S06H3_18846</name>
</gene>